<evidence type="ECO:0008006" key="5">
    <source>
        <dbReference type="Google" id="ProtNLM"/>
    </source>
</evidence>
<dbReference type="PANTHER" id="PTHR43143:SF1">
    <property type="entry name" value="SERINE_THREONINE-PROTEIN PHOSPHATASE CPPED1"/>
    <property type="match status" value="1"/>
</dbReference>
<evidence type="ECO:0000313" key="3">
    <source>
        <dbReference type="EMBL" id="TMQ46980.1"/>
    </source>
</evidence>
<evidence type="ECO:0000259" key="2">
    <source>
        <dbReference type="Pfam" id="PF13860"/>
    </source>
</evidence>
<feature type="domain" description="Calcineurin-like phosphoesterase" evidence="1">
    <location>
        <begin position="166"/>
        <end position="387"/>
    </location>
</feature>
<dbReference type="EMBL" id="VBOS01000557">
    <property type="protein sequence ID" value="TMQ46980.1"/>
    <property type="molecule type" value="Genomic_DNA"/>
</dbReference>
<dbReference type="Pfam" id="PF13860">
    <property type="entry name" value="FlgD_ig"/>
    <property type="match status" value="1"/>
</dbReference>
<dbReference type="InterPro" id="IPR029052">
    <property type="entry name" value="Metallo-depent_PP-like"/>
</dbReference>
<feature type="domain" description="FlgD/Vpr Ig-like" evidence="2">
    <location>
        <begin position="551"/>
        <end position="614"/>
    </location>
</feature>
<dbReference type="InterPro" id="IPR004843">
    <property type="entry name" value="Calcineurin-like_PHP"/>
</dbReference>
<dbReference type="Gene3D" id="2.60.40.4070">
    <property type="match status" value="1"/>
</dbReference>
<protein>
    <recommendedName>
        <fullName evidence="5">T9SS type A sorting domain-containing protein</fullName>
    </recommendedName>
</protein>
<dbReference type="InterPro" id="IPR025965">
    <property type="entry name" value="FlgD/Vpr_Ig-like"/>
</dbReference>
<gene>
    <name evidence="3" type="ORF">E6K72_14440</name>
</gene>
<dbReference type="PANTHER" id="PTHR43143">
    <property type="entry name" value="METALLOPHOSPHOESTERASE, CALCINEURIN SUPERFAMILY"/>
    <property type="match status" value="1"/>
</dbReference>
<sequence length="628" mass="67676">MRGASCSAWNLGSPPMNCRHLRPLLLCALGILSPRAGSAAQAENFAALLDTTCHYGYGDTHTVIWKPLATLPGLVRPGDTLTVWAYAPSSPTSWSASLRFGALGVPMAAAGGSFQPSLGWWVLGFRVPQGVAEEVYDLALGSDTGVRDTTRHSVKVLPAFRSDYYFAQISDTHLPEHSFSPNFSTCDTSGMADFDAVIDDLNLIHPEFILHTGDLVNEGELEEYYRDYEMGRAQGMVSRLRDPMFLSSGNHDIGGWQPTPPPAGTARKNWWRYFGWPFLASPPAGAPYHSQDYSFDYDSLRVIALEAYLNNGSYDNYQTGTYGGGSFTSEQIGWLTQEIAAAGPRHKLVMYHFDFDQGANTGSTTGPWQLNIATLGVDGAIWGHDHSVPENTVTPYTARPFNLGCQSVIDGKRTFRIFRVHNGHVSPGPMHHAGTTTDSLSATWNGPNDGSQVRLGVTVTNRFGEPWDHARLVFIMVDHDSNYAATGGTVAQTIRQGGKIGVYVDCVLPAAGSAAASVYPTTPIVVGVGDRAGRAVDLSPPRPNPFRAEARRVTLRYSLPGAAVVTAAVFDLNGRRVATLRHGPVAAGEHDLVWDGRTEAGQAVAPGVYMVRLATPAATGAQKVVVVQ</sequence>
<dbReference type="GO" id="GO:0016787">
    <property type="term" value="F:hydrolase activity"/>
    <property type="evidence" value="ECO:0007669"/>
    <property type="project" value="InterPro"/>
</dbReference>
<dbReference type="Pfam" id="PF00149">
    <property type="entry name" value="Metallophos"/>
    <property type="match status" value="1"/>
</dbReference>
<evidence type="ECO:0000259" key="1">
    <source>
        <dbReference type="Pfam" id="PF00149"/>
    </source>
</evidence>
<proteinExistence type="predicted"/>
<dbReference type="AlphaFoldDB" id="A0A538S6I8"/>
<name>A0A538S6I8_UNCEI</name>
<dbReference type="Gene3D" id="3.60.21.10">
    <property type="match status" value="1"/>
</dbReference>
<accession>A0A538S6I8</accession>
<dbReference type="Proteomes" id="UP000317716">
    <property type="component" value="Unassembled WGS sequence"/>
</dbReference>
<dbReference type="SUPFAM" id="SSF56300">
    <property type="entry name" value="Metallo-dependent phosphatases"/>
    <property type="match status" value="1"/>
</dbReference>
<organism evidence="3 4">
    <name type="scientific">Eiseniibacteriota bacterium</name>
    <dbReference type="NCBI Taxonomy" id="2212470"/>
    <lineage>
        <taxon>Bacteria</taxon>
        <taxon>Candidatus Eiseniibacteriota</taxon>
    </lineage>
</organism>
<dbReference type="InterPro" id="IPR051918">
    <property type="entry name" value="STPP_CPPED1"/>
</dbReference>
<evidence type="ECO:0000313" key="4">
    <source>
        <dbReference type="Proteomes" id="UP000317716"/>
    </source>
</evidence>
<comment type="caution">
    <text evidence="3">The sequence shown here is derived from an EMBL/GenBank/DDBJ whole genome shotgun (WGS) entry which is preliminary data.</text>
</comment>
<reference evidence="3 4" key="1">
    <citation type="journal article" date="2019" name="Nat. Microbiol.">
        <title>Mediterranean grassland soil C-N compound turnover is dependent on rainfall and depth, and is mediated by genomically divergent microorganisms.</title>
        <authorList>
            <person name="Diamond S."/>
            <person name="Andeer P.F."/>
            <person name="Li Z."/>
            <person name="Crits-Christoph A."/>
            <person name="Burstein D."/>
            <person name="Anantharaman K."/>
            <person name="Lane K.R."/>
            <person name="Thomas B.C."/>
            <person name="Pan C."/>
            <person name="Northen T.R."/>
            <person name="Banfield J.F."/>
        </authorList>
    </citation>
    <scope>NUCLEOTIDE SEQUENCE [LARGE SCALE GENOMIC DNA]</scope>
    <source>
        <strain evidence="3">WS_2</strain>
    </source>
</reference>